<dbReference type="SUPFAM" id="SSF101908">
    <property type="entry name" value="Putative isomerase YbhE"/>
    <property type="match status" value="1"/>
</dbReference>
<sequence>MSNNVKETKLKLKDTALDREIVVDNAAPLPQIVKEMLQLHKHSKAYKFYHQLIAQRRSVFSTDLHYTTPGHPLKYFKDNWDGTIDAQYFEPFQYRSTMPRIITEMKNVGESDPVADPLKQKYDWHHGNTMLKMNACYVETMNERKDQQLNDEVMECPKYLIELAARLANDPDPNFDATYNWYYTGNGNMQIICVNWVDYMLYSVFGTVYLSRFNKDSMTTEREIAAKFNCGKDVTVHETICSPQNIVALRTKQKIFLLKIIETEDKIYFEKLKNLETESSYTGISFDKHQTYILYATAIDSTLEMANMNRMTRKVLKLKQHRDSNINNWNCIIGVERCSYMHVERDAITLYDKRTNNTVTEWTGVKQIVDTTYCNDITIARLCEDSPSLFFATDHHIFLMDTRASRTRDLKAVQRWTHGLKCAATYMSINKADSNKELITISSQWCEDTCVISNYANSVIELCEIKGVTMPYHPPNILDVLKEARLKMLCLDIHNSIENRLVASITGQVVVDQGENFSILSQNSLGDIFFRNLYPEYMNMFIQDDSVQRLHDWSKSYKLDRNIFEVSSIVNMSQVWKKLKKIPDSYSFSPKNAKDYYDESKIYKAFENEELLPELMDAWVDDHNAEETCADQSSLMLNLHYEDSDE</sequence>
<accession>A0A9N9R7J0</accession>
<dbReference type="Proteomes" id="UP001153714">
    <property type="component" value="Chromosome 3"/>
</dbReference>
<dbReference type="OrthoDB" id="8195041at2759"/>
<evidence type="ECO:0000313" key="1">
    <source>
        <dbReference type="EMBL" id="CAG9791081.1"/>
    </source>
</evidence>
<dbReference type="AlphaFoldDB" id="A0A9N9R7J0"/>
<keyword evidence="2" id="KW-1185">Reference proteome</keyword>
<proteinExistence type="predicted"/>
<name>A0A9N9R7J0_9NEOP</name>
<protein>
    <submittedName>
        <fullName evidence="1">Uncharacterized protein</fullName>
    </submittedName>
</protein>
<evidence type="ECO:0000313" key="2">
    <source>
        <dbReference type="Proteomes" id="UP001153714"/>
    </source>
</evidence>
<dbReference type="EMBL" id="OU893334">
    <property type="protein sequence ID" value="CAG9791081.1"/>
    <property type="molecule type" value="Genomic_DNA"/>
</dbReference>
<organism evidence="1 2">
    <name type="scientific">Diatraea saccharalis</name>
    <name type="common">sugarcane borer</name>
    <dbReference type="NCBI Taxonomy" id="40085"/>
    <lineage>
        <taxon>Eukaryota</taxon>
        <taxon>Metazoa</taxon>
        <taxon>Ecdysozoa</taxon>
        <taxon>Arthropoda</taxon>
        <taxon>Hexapoda</taxon>
        <taxon>Insecta</taxon>
        <taxon>Pterygota</taxon>
        <taxon>Neoptera</taxon>
        <taxon>Endopterygota</taxon>
        <taxon>Lepidoptera</taxon>
        <taxon>Glossata</taxon>
        <taxon>Ditrysia</taxon>
        <taxon>Pyraloidea</taxon>
        <taxon>Crambidae</taxon>
        <taxon>Crambinae</taxon>
        <taxon>Diatraea</taxon>
    </lineage>
</organism>
<reference evidence="1" key="2">
    <citation type="submission" date="2022-10" db="EMBL/GenBank/DDBJ databases">
        <authorList>
            <consortium name="ENA_rothamsted_submissions"/>
            <consortium name="culmorum"/>
            <person name="King R."/>
        </authorList>
    </citation>
    <scope>NUCLEOTIDE SEQUENCE</scope>
</reference>
<reference evidence="1" key="1">
    <citation type="submission" date="2021-12" db="EMBL/GenBank/DDBJ databases">
        <authorList>
            <person name="King R."/>
        </authorList>
    </citation>
    <scope>NUCLEOTIDE SEQUENCE</scope>
</reference>
<gene>
    <name evidence="1" type="ORF">DIATSA_LOCUS8714</name>
</gene>